<evidence type="ECO:0000256" key="1">
    <source>
        <dbReference type="ARBA" id="ARBA00004141"/>
    </source>
</evidence>
<feature type="transmembrane region" description="Helical" evidence="11">
    <location>
        <begin position="80"/>
        <end position="97"/>
    </location>
</feature>
<keyword evidence="8 9" id="KW-0739">Sodium transport</keyword>
<keyword evidence="14" id="KW-1185">Reference proteome</keyword>
<dbReference type="NCBIfam" id="TIGR00840">
    <property type="entry name" value="b_cpa1"/>
    <property type="match status" value="1"/>
</dbReference>
<evidence type="ECO:0000256" key="3">
    <source>
        <dbReference type="ARBA" id="ARBA00022692"/>
    </source>
</evidence>
<comment type="similarity">
    <text evidence="9">Belongs to the monovalent cation:proton antiporter 1 (CPA1) transporter (TC 2.A.36) family.</text>
</comment>
<proteinExistence type="inferred from homology"/>
<evidence type="ECO:0000256" key="6">
    <source>
        <dbReference type="ARBA" id="ARBA00023065"/>
    </source>
</evidence>
<dbReference type="InterPro" id="IPR006153">
    <property type="entry name" value="Cation/H_exchanger_TM"/>
</dbReference>
<feature type="transmembrane region" description="Helical" evidence="11">
    <location>
        <begin position="363"/>
        <end position="385"/>
    </location>
</feature>
<feature type="transmembrane region" description="Helical" evidence="11">
    <location>
        <begin position="332"/>
        <end position="351"/>
    </location>
</feature>
<dbReference type="EMBL" id="OZ022409">
    <property type="protein sequence ID" value="CAK9440239.1"/>
    <property type="molecule type" value="Genomic_DNA"/>
</dbReference>
<sequence length="632" mass="70027">MTSLAIYAFQLLAKRAVPDDLVDVPDLSPPDDDHMEDSNPVENEIFSSWALFILLLLLMSALWSSYFLQQRRIKAIHETVLSIFCGMIVGLIIRLSPGHYIQDAVKFNPGYFFNILLPPIILNSGYELHQANFFRNIGSILTFAIPGTFISALVVGIIIYIWTAIGLDNVKLEFVDALAVGATLSATDPVTILSIFNAYKVDPKLYTIIFGESLLNDAISIVMFETCQKFHGHPVKFSSFFEGIGLFLMTFTISTIIGILIGVLVALILKHSHVRRYPQIETCLVLLFAYQSYFFSNGAHMSGIVSLLFCGITLKHYAYYNMSRRTQIATKYIFQLLAQLSENFIFIYLGLSLFTEVELVFKPLLIIVAFISICVARWSAVFPLSRLLNFLYRARIEKYSGINLSTNSINIPDEISHSYQMMIFWAGLRGAVGVALAMGFGGEAKWALLATVLVVVVLTVILFGGTTASMLEILGIKIGCVDEAAESDDEFDIEAPRIHQAVPHLMGNRRFTKPTTKVAAFKDNLSSRNSSMHNLLDGENPNIISGDDDEDFAGSDADDLMLEPHGTRNTFSNGTGDKGVLGAFLSAEEHAKWFTRFDEEVLKPVLLDTIPTGQVSSSDSTNELSTGGSRRD</sequence>
<feature type="region of interest" description="Disordered" evidence="10">
    <location>
        <begin position="611"/>
        <end position="632"/>
    </location>
</feature>
<feature type="transmembrane region" description="Helical" evidence="11">
    <location>
        <begin position="140"/>
        <end position="165"/>
    </location>
</feature>
<dbReference type="InterPro" id="IPR018422">
    <property type="entry name" value="Cation/H_exchanger_CPA1"/>
</dbReference>
<dbReference type="Gene3D" id="6.10.140.1330">
    <property type="match status" value="1"/>
</dbReference>
<feature type="transmembrane region" description="Helical" evidence="11">
    <location>
        <begin position="446"/>
        <end position="468"/>
    </location>
</feature>
<keyword evidence="5" id="KW-0915">Sodium</keyword>
<dbReference type="PANTHER" id="PTHR10110">
    <property type="entry name" value="SODIUM/HYDROGEN EXCHANGER"/>
    <property type="match status" value="1"/>
</dbReference>
<comment type="subcellular location">
    <subcellularLocation>
        <location evidence="1">Membrane</location>
        <topology evidence="1">Multi-pass membrane protein</topology>
    </subcellularLocation>
</comment>
<dbReference type="GeneID" id="92209535"/>
<dbReference type="Proteomes" id="UP001497383">
    <property type="component" value="Chromosome 5"/>
</dbReference>
<gene>
    <name evidence="13" type="ORF">LODBEIA_P43390</name>
</gene>
<evidence type="ECO:0000256" key="9">
    <source>
        <dbReference type="RuleBase" id="RU003722"/>
    </source>
</evidence>
<keyword evidence="6 9" id="KW-0406">Ion transport</keyword>
<evidence type="ECO:0000256" key="10">
    <source>
        <dbReference type="SAM" id="MobiDB-lite"/>
    </source>
</evidence>
<organism evidence="13 14">
    <name type="scientific">Lodderomyces beijingensis</name>
    <dbReference type="NCBI Taxonomy" id="1775926"/>
    <lineage>
        <taxon>Eukaryota</taxon>
        <taxon>Fungi</taxon>
        <taxon>Dikarya</taxon>
        <taxon>Ascomycota</taxon>
        <taxon>Saccharomycotina</taxon>
        <taxon>Pichiomycetes</taxon>
        <taxon>Debaryomycetaceae</taxon>
        <taxon>Candida/Lodderomyces clade</taxon>
        <taxon>Lodderomyces</taxon>
    </lineage>
</organism>
<name>A0ABP0ZSC9_9ASCO</name>
<feature type="transmembrane region" description="Helical" evidence="11">
    <location>
        <begin position="45"/>
        <end position="68"/>
    </location>
</feature>
<evidence type="ECO:0000256" key="11">
    <source>
        <dbReference type="SAM" id="Phobius"/>
    </source>
</evidence>
<accession>A0ABP0ZSC9</accession>
<dbReference type="PANTHER" id="PTHR10110:SF187">
    <property type="entry name" value="SODIUM_HYDROGEN EXCHANGER"/>
    <property type="match status" value="1"/>
</dbReference>
<evidence type="ECO:0000256" key="4">
    <source>
        <dbReference type="ARBA" id="ARBA00022989"/>
    </source>
</evidence>
<protein>
    <recommendedName>
        <fullName evidence="9">Sodium/hydrogen exchanger</fullName>
    </recommendedName>
</protein>
<reference evidence="13 14" key="1">
    <citation type="submission" date="2024-03" db="EMBL/GenBank/DDBJ databases">
        <authorList>
            <person name="Brejova B."/>
        </authorList>
    </citation>
    <scope>NUCLEOTIDE SEQUENCE [LARGE SCALE GENOMIC DNA]</scope>
    <source>
        <strain evidence="13 14">CBS 14171</strain>
    </source>
</reference>
<feature type="domain" description="Cation/H+ exchanger transmembrane" evidence="12">
    <location>
        <begin position="61"/>
        <end position="472"/>
    </location>
</feature>
<evidence type="ECO:0000313" key="14">
    <source>
        <dbReference type="Proteomes" id="UP001497383"/>
    </source>
</evidence>
<keyword evidence="9" id="KW-0050">Antiport</keyword>
<feature type="transmembrane region" description="Helical" evidence="11">
    <location>
        <begin position="301"/>
        <end position="320"/>
    </location>
</feature>
<keyword evidence="2 9" id="KW-0813">Transport</keyword>
<evidence type="ECO:0000259" key="12">
    <source>
        <dbReference type="Pfam" id="PF00999"/>
    </source>
</evidence>
<dbReference type="Pfam" id="PF00999">
    <property type="entry name" value="Na_H_Exchanger"/>
    <property type="match status" value="1"/>
</dbReference>
<feature type="transmembrane region" description="Helical" evidence="11">
    <location>
        <begin position="244"/>
        <end position="269"/>
    </location>
</feature>
<keyword evidence="7 11" id="KW-0472">Membrane</keyword>
<keyword evidence="4 11" id="KW-1133">Transmembrane helix</keyword>
<evidence type="ECO:0000256" key="8">
    <source>
        <dbReference type="ARBA" id="ARBA00023201"/>
    </source>
</evidence>
<keyword evidence="3 9" id="KW-0812">Transmembrane</keyword>
<feature type="transmembrane region" description="Helical" evidence="11">
    <location>
        <begin position="177"/>
        <end position="198"/>
    </location>
</feature>
<evidence type="ECO:0000256" key="2">
    <source>
        <dbReference type="ARBA" id="ARBA00022448"/>
    </source>
</evidence>
<feature type="transmembrane region" description="Helical" evidence="11">
    <location>
        <begin position="109"/>
        <end position="128"/>
    </location>
</feature>
<evidence type="ECO:0000256" key="7">
    <source>
        <dbReference type="ARBA" id="ARBA00023136"/>
    </source>
</evidence>
<evidence type="ECO:0000256" key="5">
    <source>
        <dbReference type="ARBA" id="ARBA00023053"/>
    </source>
</evidence>
<dbReference type="InterPro" id="IPR004709">
    <property type="entry name" value="NaH_exchanger"/>
</dbReference>
<dbReference type="PRINTS" id="PR01084">
    <property type="entry name" value="NAHEXCHNGR"/>
</dbReference>
<dbReference type="RefSeq" id="XP_066831277.1">
    <property type="nucleotide sequence ID" value="XM_066974549.1"/>
</dbReference>
<evidence type="ECO:0000313" key="13">
    <source>
        <dbReference type="EMBL" id="CAK9440239.1"/>
    </source>
</evidence>